<dbReference type="OrthoDB" id="6624477at2"/>
<comment type="subcellular location">
    <subcellularLocation>
        <location evidence="1">Membrane</location>
    </subcellularLocation>
</comment>
<dbReference type="KEGG" id="xal:XALq_3227"/>
<evidence type="ECO:0000313" key="7">
    <source>
        <dbReference type="Proteomes" id="UP000001890"/>
    </source>
</evidence>
<keyword evidence="6" id="KW-0614">Plasmid</keyword>
<proteinExistence type="predicted"/>
<keyword evidence="3 5" id="KW-1133">Transmembrane helix</keyword>
<geneLocation type="plasmid" evidence="6 7">
    <name>plasmII</name>
</geneLocation>
<dbReference type="GO" id="GO:0016020">
    <property type="term" value="C:membrane"/>
    <property type="evidence" value="ECO:0007669"/>
    <property type="project" value="UniProtKB-SubCell"/>
</dbReference>
<protein>
    <submittedName>
        <fullName evidence="6">Probable conjugal transfer protein</fullName>
    </submittedName>
</protein>
<evidence type="ECO:0000256" key="2">
    <source>
        <dbReference type="ARBA" id="ARBA00022692"/>
    </source>
</evidence>
<feature type="transmembrane region" description="Helical" evidence="5">
    <location>
        <begin position="28"/>
        <end position="57"/>
    </location>
</feature>
<evidence type="ECO:0000313" key="6">
    <source>
        <dbReference type="EMBL" id="CAZ15884.1"/>
    </source>
</evidence>
<keyword evidence="7" id="KW-1185">Reference proteome</keyword>
<dbReference type="InterPro" id="IPR007792">
    <property type="entry name" value="T4SS_VirB3/TrbD/AvhB"/>
</dbReference>
<evidence type="ECO:0000256" key="5">
    <source>
        <dbReference type="SAM" id="Phobius"/>
    </source>
</evidence>
<keyword evidence="2 5" id="KW-0812">Transmembrane</keyword>
<organism evidence="7">
    <name type="scientific">Xanthomonas albilineans (strain GPE PC73 / CFBP 7063)</name>
    <dbReference type="NCBI Taxonomy" id="380358"/>
    <lineage>
        <taxon>Bacteria</taxon>
        <taxon>Pseudomonadati</taxon>
        <taxon>Pseudomonadota</taxon>
        <taxon>Gammaproteobacteria</taxon>
        <taxon>Lysobacterales</taxon>
        <taxon>Lysobacteraceae</taxon>
        <taxon>Xanthomonas</taxon>
    </lineage>
</organism>
<name>D6CK95_XANAP</name>
<gene>
    <name evidence="6" type="primary">traA</name>
    <name evidence="6" type="ordered locus">XALq_3227</name>
</gene>
<evidence type="ECO:0000256" key="1">
    <source>
        <dbReference type="ARBA" id="ARBA00004370"/>
    </source>
</evidence>
<accession>D6CK95</accession>
<dbReference type="Proteomes" id="UP000001890">
    <property type="component" value="Plasmid plasmII"/>
</dbReference>
<dbReference type="EMBL" id="FP340278">
    <property type="protein sequence ID" value="CAZ15884.1"/>
    <property type="molecule type" value="Genomic_DNA"/>
</dbReference>
<dbReference type="AlphaFoldDB" id="D6CK95"/>
<dbReference type="Pfam" id="PF05101">
    <property type="entry name" value="VirB3"/>
    <property type="match status" value="1"/>
</dbReference>
<sequence length="106" mass="11876">MPIGNSGRFPLFRGATRLPTFAGVPRTAFLATFVTCATLFLTIHLWALALFALAWFIEFCIAKHDDRIFRIIALAVRTKGLNSINSPFTKKWGGSSYSPVDYYEGR</sequence>
<evidence type="ECO:0000256" key="3">
    <source>
        <dbReference type="ARBA" id="ARBA00022989"/>
    </source>
</evidence>
<reference evidence="7" key="1">
    <citation type="journal article" date="2009" name="BMC Genomics">
        <title>The complete genome sequence of Xanthomonas albilineans provides new insights into the reductive genome evolution of the xylem-limited Xanthomonadaceae.</title>
        <authorList>
            <person name="Pieretti I."/>
            <person name="Royer M."/>
            <person name="Barbe V."/>
            <person name="Carrere S."/>
            <person name="Koebnik R."/>
            <person name="Cociancich S."/>
            <person name="Couloux A."/>
            <person name="Darrasse A."/>
            <person name="Gouzy J."/>
            <person name="Jacques M.A."/>
            <person name="Lauber E."/>
            <person name="Manceau C."/>
            <person name="Mangenot S."/>
            <person name="Poussier S."/>
            <person name="Segurens B."/>
            <person name="Szurek B."/>
            <person name="Verdier V."/>
            <person name="Arlat M."/>
            <person name="Rott P."/>
        </authorList>
    </citation>
    <scope>NUCLEOTIDE SEQUENCE [LARGE SCALE GENOMIC DNA]</scope>
    <source>
        <strain evidence="7">GPE PC73 / CFBP 7063</strain>
        <plasmid evidence="7">Plasmid plasmII</plasmid>
    </source>
</reference>
<keyword evidence="4 5" id="KW-0472">Membrane</keyword>
<evidence type="ECO:0000256" key="4">
    <source>
        <dbReference type="ARBA" id="ARBA00023136"/>
    </source>
</evidence>
<dbReference type="RefSeq" id="WP_014607097.1">
    <property type="nucleotide sequence ID" value="NZ_CP046571.1"/>
</dbReference>